<gene>
    <name evidence="1" type="ORF">F5147DRAFT_542674</name>
</gene>
<feature type="non-terminal residue" evidence="1">
    <location>
        <position position="1"/>
    </location>
</feature>
<feature type="non-terminal residue" evidence="1">
    <location>
        <position position="150"/>
    </location>
</feature>
<organism evidence="1 2">
    <name type="scientific">Suillus discolor</name>
    <dbReference type="NCBI Taxonomy" id="1912936"/>
    <lineage>
        <taxon>Eukaryota</taxon>
        <taxon>Fungi</taxon>
        <taxon>Dikarya</taxon>
        <taxon>Basidiomycota</taxon>
        <taxon>Agaricomycotina</taxon>
        <taxon>Agaricomycetes</taxon>
        <taxon>Agaricomycetidae</taxon>
        <taxon>Boletales</taxon>
        <taxon>Suillineae</taxon>
        <taxon>Suillaceae</taxon>
        <taxon>Suillus</taxon>
    </lineage>
</organism>
<dbReference type="AlphaFoldDB" id="A0A9P7FFN3"/>
<dbReference type="EMBL" id="JABBWM010000006">
    <property type="protein sequence ID" value="KAG2116428.1"/>
    <property type="molecule type" value="Genomic_DNA"/>
</dbReference>
<dbReference type="Proteomes" id="UP000823399">
    <property type="component" value="Unassembled WGS sequence"/>
</dbReference>
<evidence type="ECO:0000313" key="1">
    <source>
        <dbReference type="EMBL" id="KAG2116428.1"/>
    </source>
</evidence>
<dbReference type="GeneID" id="64692531"/>
<name>A0A9P7FFN3_9AGAM</name>
<comment type="caution">
    <text evidence="1">The sequence shown here is derived from an EMBL/GenBank/DDBJ whole genome shotgun (WGS) entry which is preliminary data.</text>
</comment>
<dbReference type="RefSeq" id="XP_041297527.1">
    <property type="nucleotide sequence ID" value="XM_041430272.1"/>
</dbReference>
<accession>A0A9P7FFN3</accession>
<protein>
    <submittedName>
        <fullName evidence="1">Uncharacterized protein</fullName>
    </submittedName>
</protein>
<reference evidence="1" key="1">
    <citation type="journal article" date="2020" name="New Phytol.">
        <title>Comparative genomics reveals dynamic genome evolution in host specialist ectomycorrhizal fungi.</title>
        <authorList>
            <person name="Lofgren L.A."/>
            <person name="Nguyen N.H."/>
            <person name="Vilgalys R."/>
            <person name="Ruytinx J."/>
            <person name="Liao H.L."/>
            <person name="Branco S."/>
            <person name="Kuo A."/>
            <person name="LaButti K."/>
            <person name="Lipzen A."/>
            <person name="Andreopoulos W."/>
            <person name="Pangilinan J."/>
            <person name="Riley R."/>
            <person name="Hundley H."/>
            <person name="Na H."/>
            <person name="Barry K."/>
            <person name="Grigoriev I.V."/>
            <person name="Stajich J.E."/>
            <person name="Kennedy P.G."/>
        </authorList>
    </citation>
    <scope>NUCLEOTIDE SEQUENCE</scope>
    <source>
        <strain evidence="1">FC423</strain>
    </source>
</reference>
<keyword evidence="2" id="KW-1185">Reference proteome</keyword>
<sequence length="150" mass="16809">EHGEHLDIYQLKIDKAPTMAEMRLKLTESERADTGKLGSISWLIDGINIEDSQDALRVAIRQLPKDASAVQRAALQEKRQKLAARISKFHEIADAMTEGIEVHAGTEHVDDIRFCTSDAVEEVWEAADIEDVLEEMDEAVPAEVMAIWMP</sequence>
<dbReference type="OrthoDB" id="2679535at2759"/>
<evidence type="ECO:0000313" key="2">
    <source>
        <dbReference type="Proteomes" id="UP000823399"/>
    </source>
</evidence>
<proteinExistence type="predicted"/>